<sequence length="102" mass="12171">MVFHPQTDGQSERIVQVLEDMLRASVIDFDGHWDQLLSLEKISYNNNYHSSIDMAWFEALYGRRYRIPIIWFDVFEVRPWGTNLLRKPLDKVQFIQEKLLAA</sequence>
<evidence type="ECO:0000313" key="1">
    <source>
        <dbReference type="EMBL" id="WMV40875.1"/>
    </source>
</evidence>
<dbReference type="PANTHER" id="PTHR45835">
    <property type="entry name" value="YALI0A06105P"/>
    <property type="match status" value="1"/>
</dbReference>
<name>A0AAF0U7W2_SOLVR</name>
<organism evidence="1 2">
    <name type="scientific">Solanum verrucosum</name>
    <dbReference type="NCBI Taxonomy" id="315347"/>
    <lineage>
        <taxon>Eukaryota</taxon>
        <taxon>Viridiplantae</taxon>
        <taxon>Streptophyta</taxon>
        <taxon>Embryophyta</taxon>
        <taxon>Tracheophyta</taxon>
        <taxon>Spermatophyta</taxon>
        <taxon>Magnoliopsida</taxon>
        <taxon>eudicotyledons</taxon>
        <taxon>Gunneridae</taxon>
        <taxon>Pentapetalae</taxon>
        <taxon>asterids</taxon>
        <taxon>lamiids</taxon>
        <taxon>Solanales</taxon>
        <taxon>Solanaceae</taxon>
        <taxon>Solanoideae</taxon>
        <taxon>Solaneae</taxon>
        <taxon>Solanum</taxon>
    </lineage>
</organism>
<dbReference type="InterPro" id="IPR012337">
    <property type="entry name" value="RNaseH-like_sf"/>
</dbReference>
<dbReference type="SUPFAM" id="SSF53098">
    <property type="entry name" value="Ribonuclease H-like"/>
    <property type="match status" value="1"/>
</dbReference>
<dbReference type="PANTHER" id="PTHR45835:SF99">
    <property type="entry name" value="CHROMO DOMAIN-CONTAINING PROTEIN-RELATED"/>
    <property type="match status" value="1"/>
</dbReference>
<keyword evidence="2" id="KW-1185">Reference proteome</keyword>
<dbReference type="Gene3D" id="3.30.420.10">
    <property type="entry name" value="Ribonuclease H-like superfamily/Ribonuclease H"/>
    <property type="match status" value="1"/>
</dbReference>
<gene>
    <name evidence="1" type="ORF">MTR67_034260</name>
</gene>
<accession>A0AAF0U7W2</accession>
<evidence type="ECO:0008006" key="3">
    <source>
        <dbReference type="Google" id="ProtNLM"/>
    </source>
</evidence>
<dbReference type="Proteomes" id="UP001234989">
    <property type="component" value="Chromosome 8"/>
</dbReference>
<proteinExistence type="predicted"/>
<protein>
    <recommendedName>
        <fullName evidence="3">Integrase catalytic domain-containing protein</fullName>
    </recommendedName>
</protein>
<dbReference type="EMBL" id="CP133619">
    <property type="protein sequence ID" value="WMV40875.1"/>
    <property type="molecule type" value="Genomic_DNA"/>
</dbReference>
<reference evidence="1" key="1">
    <citation type="submission" date="2023-08" db="EMBL/GenBank/DDBJ databases">
        <title>A de novo genome assembly of Solanum verrucosum Schlechtendal, a Mexican diploid species geographically isolated from the other diploid A-genome species in potato relatives.</title>
        <authorList>
            <person name="Hosaka K."/>
        </authorList>
    </citation>
    <scope>NUCLEOTIDE SEQUENCE</scope>
    <source>
        <tissue evidence="1">Young leaves</tissue>
    </source>
</reference>
<dbReference type="AlphaFoldDB" id="A0AAF0U7W2"/>
<dbReference type="InterPro" id="IPR036397">
    <property type="entry name" value="RNaseH_sf"/>
</dbReference>
<evidence type="ECO:0000313" key="2">
    <source>
        <dbReference type="Proteomes" id="UP001234989"/>
    </source>
</evidence>
<dbReference type="GO" id="GO:0003676">
    <property type="term" value="F:nucleic acid binding"/>
    <property type="evidence" value="ECO:0007669"/>
    <property type="project" value="InterPro"/>
</dbReference>